<feature type="region of interest" description="Disordered" evidence="1">
    <location>
        <begin position="457"/>
        <end position="592"/>
    </location>
</feature>
<sequence>MYQPYQLANSNAEAGPSQPRPSPPSKPKKRRRLQFTSDLRAKNSTLQRYNPDGTETVEYLHAQSTARLKRKWENIFERFKDAHLHEQDEIYLGNRANGEPIVVVKDRGSLRSLRQNMTFGVFIKDEELQGWKDRPEAREMEEKEEEEEDFDPSHDPLGAQRRRQFVARMSSSESDDEEEEEDPAANDPDLREFLQAEARRKAMLGCRGQDEEEDDEDQVVDFGDPWWTNSDAHDYVSPTSLPKPSAKANRNPRLPRPTSPRPSTQPDLVASSSEDESEPDMVTIHSDSDEELIDTIRTKRQNIEELLQCTTPFETLPYNDIFGLADLLKISDGSSRLYVDLVSDDEGEVEVVEMLVDDAPEGGNAVVVVDKNQVQGMQASSPYPSSLVGNPASSQPSDGTPSQGSMLPPSSGASTCRAAHLASPTVERLARVKTVEERTPARASVMLSSTKTSHPDVIVVSSSPVETTARAASRPSTPISQSTPHTTPQNISTTLAQHPPSPHTITTPHRPSSHQPQHPSSRTKSQVSEPKLRTPTTSSTSNPPLPTSSSSSSSRKRHKRTKRRSRSHLFPTSSDDDQVEETTPECGGPGKCTKTFCLLCVSLSRPRGG</sequence>
<name>A0A5C3ENL9_9BASI</name>
<feature type="compositionally biased region" description="Basic and acidic residues" evidence="1">
    <location>
        <begin position="132"/>
        <end position="141"/>
    </location>
</feature>
<evidence type="ECO:0000256" key="1">
    <source>
        <dbReference type="SAM" id="MobiDB-lite"/>
    </source>
</evidence>
<feature type="compositionally biased region" description="Low complexity" evidence="1">
    <location>
        <begin position="533"/>
        <end position="553"/>
    </location>
</feature>
<feature type="compositionally biased region" description="Acidic residues" evidence="1">
    <location>
        <begin position="574"/>
        <end position="583"/>
    </location>
</feature>
<keyword evidence="3" id="KW-1185">Reference proteome</keyword>
<reference evidence="2 3" key="1">
    <citation type="submission" date="2018-03" db="EMBL/GenBank/DDBJ databases">
        <authorList>
            <person name="Guldener U."/>
        </authorList>
    </citation>
    <scope>NUCLEOTIDE SEQUENCE [LARGE SCALE GENOMIC DNA]</scope>
    <source>
        <strain evidence="2 3">NBRC100155</strain>
    </source>
</reference>
<dbReference type="Pfam" id="PF10384">
    <property type="entry name" value="Scm3"/>
    <property type="match status" value="1"/>
</dbReference>
<dbReference type="PANTHER" id="PTHR15992">
    <property type="entry name" value="HOLLIDAY JUNCTION RECOGNITION PROTEIN"/>
    <property type="match status" value="1"/>
</dbReference>
<dbReference type="OrthoDB" id="2556491at2759"/>
<accession>A0A5C3ENL9</accession>
<feature type="compositionally biased region" description="Basic and acidic residues" evidence="1">
    <location>
        <begin position="188"/>
        <end position="200"/>
    </location>
</feature>
<feature type="compositionally biased region" description="Acidic residues" evidence="1">
    <location>
        <begin position="173"/>
        <end position="184"/>
    </location>
</feature>
<dbReference type="GO" id="GO:0005634">
    <property type="term" value="C:nucleus"/>
    <property type="evidence" value="ECO:0007669"/>
    <property type="project" value="InterPro"/>
</dbReference>
<gene>
    <name evidence="2" type="ORF">UTRI_05247_B</name>
</gene>
<feature type="compositionally biased region" description="Polar residues" evidence="1">
    <location>
        <begin position="474"/>
        <end position="496"/>
    </location>
</feature>
<feature type="compositionally biased region" description="Low complexity" evidence="1">
    <location>
        <begin position="503"/>
        <end position="522"/>
    </location>
</feature>
<feature type="region of interest" description="Disordered" evidence="1">
    <location>
        <begin position="1"/>
        <end position="40"/>
    </location>
</feature>
<dbReference type="Proteomes" id="UP000324022">
    <property type="component" value="Unassembled WGS sequence"/>
</dbReference>
<evidence type="ECO:0000313" key="3">
    <source>
        <dbReference type="Proteomes" id="UP000324022"/>
    </source>
</evidence>
<dbReference type="InterPro" id="IPR018465">
    <property type="entry name" value="Scm3/HJURP"/>
</dbReference>
<feature type="region of interest" description="Disordered" evidence="1">
    <location>
        <begin position="132"/>
        <end position="281"/>
    </location>
</feature>
<evidence type="ECO:0000313" key="2">
    <source>
        <dbReference type="EMBL" id="SPO31111.1"/>
    </source>
</evidence>
<protein>
    <submittedName>
        <fullName evidence="2">Uncharacterized protein</fullName>
    </submittedName>
</protein>
<feature type="region of interest" description="Disordered" evidence="1">
    <location>
        <begin position="377"/>
        <end position="422"/>
    </location>
</feature>
<dbReference type="PANTHER" id="PTHR15992:SF5">
    <property type="entry name" value="HOLLIDAY JUNCTION RECOGNITION PROTEIN"/>
    <property type="match status" value="1"/>
</dbReference>
<proteinExistence type="predicted"/>
<dbReference type="EMBL" id="OOIN01000036">
    <property type="protein sequence ID" value="SPO31111.1"/>
    <property type="molecule type" value="Genomic_DNA"/>
</dbReference>
<feature type="compositionally biased region" description="Basic residues" evidence="1">
    <location>
        <begin position="554"/>
        <end position="567"/>
    </location>
</feature>
<organism evidence="2 3">
    <name type="scientific">Ustilago trichophora</name>
    <dbReference type="NCBI Taxonomy" id="86804"/>
    <lineage>
        <taxon>Eukaryota</taxon>
        <taxon>Fungi</taxon>
        <taxon>Dikarya</taxon>
        <taxon>Basidiomycota</taxon>
        <taxon>Ustilaginomycotina</taxon>
        <taxon>Ustilaginomycetes</taxon>
        <taxon>Ustilaginales</taxon>
        <taxon>Ustilaginaceae</taxon>
        <taxon>Ustilago</taxon>
    </lineage>
</organism>
<feature type="compositionally biased region" description="Polar residues" evidence="1">
    <location>
        <begin position="377"/>
        <end position="405"/>
    </location>
</feature>
<dbReference type="GO" id="GO:0042393">
    <property type="term" value="F:histone binding"/>
    <property type="evidence" value="ECO:0007669"/>
    <property type="project" value="InterPro"/>
</dbReference>
<dbReference type="AlphaFoldDB" id="A0A5C3ENL9"/>
<feature type="compositionally biased region" description="Acidic residues" evidence="1">
    <location>
        <begin position="210"/>
        <end position="219"/>
    </location>
</feature>
<feature type="compositionally biased region" description="Polar residues" evidence="1">
    <location>
        <begin position="1"/>
        <end position="12"/>
    </location>
</feature>